<dbReference type="InterPro" id="IPR027805">
    <property type="entry name" value="Transposase_HTH_dom"/>
</dbReference>
<keyword evidence="3 6" id="KW-0863">Zinc-finger</keyword>
<dbReference type="PANTHER" id="PTHR23080">
    <property type="entry name" value="THAP DOMAIN PROTEIN"/>
    <property type="match status" value="1"/>
</dbReference>
<feature type="domain" description="THAP-type" evidence="9">
    <location>
        <begin position="1"/>
        <end position="96"/>
    </location>
</feature>
<proteinExistence type="predicted"/>
<dbReference type="PANTHER" id="PTHR23080:SF144">
    <property type="entry name" value="SPINDLE AND KINETOCHORE ASSOCIATED COMPLEX SUBUNIT 3"/>
    <property type="match status" value="1"/>
</dbReference>
<keyword evidence="11" id="KW-1185">Reference proteome</keyword>
<dbReference type="AlphaFoldDB" id="A0AA47PDR3"/>
<protein>
    <recommendedName>
        <fullName evidence="9">THAP-type domain-containing protein</fullName>
    </recommendedName>
</protein>
<dbReference type="Pfam" id="PF13359">
    <property type="entry name" value="DDE_Tnp_4"/>
    <property type="match status" value="1"/>
</dbReference>
<evidence type="ECO:0000256" key="1">
    <source>
        <dbReference type="ARBA" id="ARBA00001968"/>
    </source>
</evidence>
<dbReference type="InterPro" id="IPR006612">
    <property type="entry name" value="THAP_Znf"/>
</dbReference>
<feature type="coiled-coil region" evidence="7">
    <location>
        <begin position="190"/>
        <end position="217"/>
    </location>
</feature>
<keyword evidence="5 6" id="KW-0238">DNA-binding</keyword>
<evidence type="ECO:0000256" key="5">
    <source>
        <dbReference type="ARBA" id="ARBA00023125"/>
    </source>
</evidence>
<evidence type="ECO:0000256" key="8">
    <source>
        <dbReference type="SAM" id="MobiDB-lite"/>
    </source>
</evidence>
<dbReference type="Pfam" id="PF05485">
    <property type="entry name" value="THAP"/>
    <property type="match status" value="1"/>
</dbReference>
<dbReference type="PROSITE" id="PS50950">
    <property type="entry name" value="ZF_THAP"/>
    <property type="match status" value="1"/>
</dbReference>
<keyword evidence="7" id="KW-0175">Coiled coil</keyword>
<gene>
    <name evidence="10" type="ORF">N1851_001430</name>
</gene>
<comment type="cofactor">
    <cofactor evidence="1">
        <name>a divalent metal cation</name>
        <dbReference type="ChEBI" id="CHEBI:60240"/>
    </cofactor>
</comment>
<dbReference type="SMART" id="SM00980">
    <property type="entry name" value="THAP"/>
    <property type="match status" value="1"/>
</dbReference>
<keyword evidence="2" id="KW-0479">Metal-binding</keyword>
<evidence type="ECO:0000313" key="11">
    <source>
        <dbReference type="Proteomes" id="UP001174136"/>
    </source>
</evidence>
<reference evidence="10" key="1">
    <citation type="journal article" date="2023" name="Front. Mar. Sci.">
        <title>A new Merluccius polli reference genome to investigate the effects of global change in West African waters.</title>
        <authorList>
            <person name="Mateo J.L."/>
            <person name="Blanco-Fernandez C."/>
            <person name="Garcia-Vazquez E."/>
            <person name="Machado-Schiaffino G."/>
        </authorList>
    </citation>
    <scope>NUCLEOTIDE SEQUENCE</scope>
    <source>
        <strain evidence="10">C29</strain>
        <tissue evidence="10">Fin</tissue>
    </source>
</reference>
<accession>A0AA47PDR3</accession>
<dbReference type="GO" id="GO:0008270">
    <property type="term" value="F:zinc ion binding"/>
    <property type="evidence" value="ECO:0007669"/>
    <property type="project" value="UniProtKB-KW"/>
</dbReference>
<evidence type="ECO:0000313" key="10">
    <source>
        <dbReference type="EMBL" id="KAK0156022.1"/>
    </source>
</evidence>
<evidence type="ECO:0000256" key="4">
    <source>
        <dbReference type="ARBA" id="ARBA00022833"/>
    </source>
</evidence>
<dbReference type="Proteomes" id="UP001174136">
    <property type="component" value="Unassembled WGS sequence"/>
</dbReference>
<sequence>MGRHCCVTSCRSYSVSGRTVNGLSFYKFPTWKKTEGGNVAEITKRRRMAWVSAVRRTNITFNYTPPSMKVCSLHFHSGKPAYEMFESHPDWAPSLNLGPNETTETETDTETEPVARHSNQHSQKDNAEVGPLAVDKPEPAENHTELVGNHSEPASIVVELTEEAVGETEGEPAFKELTECDFCGYRRAEINRLLNENRELKCALAKQRMDEESLKEDDAKVKYYTGLPYFGLLMGLLSTVMPYLPRSVRTLSPFQMVFLTLMRLRLNLPLQHLAYLFDIDRRVVATIFNTTIHVLHAQLSPLVHWPDRDSLCQTMPPQFVEAFGDHVAVILDCFELFTEKASSLRPRASSFSHNKHDNTVKYLIGITPNGAISFISKGWGGRVSDKHVTEKCGLLDKLLPGDLVLAARGFNLRDGEGMMCAEVKMPAVTKGPCQMDAKDVEETQQIDHLRTHVERMIGTICKKYTILCGPIPIKMLLACQGEELTFLDKIVTVCCVLTNMCPSAVVVDPSCCADPI</sequence>
<evidence type="ECO:0000256" key="3">
    <source>
        <dbReference type="ARBA" id="ARBA00022771"/>
    </source>
</evidence>
<evidence type="ECO:0000256" key="7">
    <source>
        <dbReference type="SAM" id="Coils"/>
    </source>
</evidence>
<evidence type="ECO:0000259" key="9">
    <source>
        <dbReference type="PROSITE" id="PS50950"/>
    </source>
</evidence>
<name>A0AA47PDR3_MERPO</name>
<feature type="compositionally biased region" description="Basic and acidic residues" evidence="8">
    <location>
        <begin position="135"/>
        <end position="144"/>
    </location>
</feature>
<dbReference type="EMBL" id="JAOPHQ010000043">
    <property type="protein sequence ID" value="KAK0156022.1"/>
    <property type="molecule type" value="Genomic_DNA"/>
</dbReference>
<evidence type="ECO:0000256" key="6">
    <source>
        <dbReference type="PROSITE-ProRule" id="PRU00309"/>
    </source>
</evidence>
<dbReference type="SUPFAM" id="SSF57716">
    <property type="entry name" value="Glucocorticoid receptor-like (DNA-binding domain)"/>
    <property type="match status" value="1"/>
</dbReference>
<dbReference type="InterPro" id="IPR027806">
    <property type="entry name" value="HARBI1_dom"/>
</dbReference>
<feature type="region of interest" description="Disordered" evidence="8">
    <location>
        <begin position="92"/>
        <end position="154"/>
    </location>
</feature>
<evidence type="ECO:0000256" key="2">
    <source>
        <dbReference type="ARBA" id="ARBA00022723"/>
    </source>
</evidence>
<dbReference type="GO" id="GO:0003677">
    <property type="term" value="F:DNA binding"/>
    <property type="evidence" value="ECO:0007669"/>
    <property type="project" value="UniProtKB-UniRule"/>
</dbReference>
<dbReference type="Pfam" id="PF13613">
    <property type="entry name" value="HTH_Tnp_4"/>
    <property type="match status" value="1"/>
</dbReference>
<organism evidence="10 11">
    <name type="scientific">Merluccius polli</name>
    <name type="common">Benguela hake</name>
    <name type="synonym">Merluccius cadenati</name>
    <dbReference type="NCBI Taxonomy" id="89951"/>
    <lineage>
        <taxon>Eukaryota</taxon>
        <taxon>Metazoa</taxon>
        <taxon>Chordata</taxon>
        <taxon>Craniata</taxon>
        <taxon>Vertebrata</taxon>
        <taxon>Euteleostomi</taxon>
        <taxon>Actinopterygii</taxon>
        <taxon>Neopterygii</taxon>
        <taxon>Teleostei</taxon>
        <taxon>Neoteleostei</taxon>
        <taxon>Acanthomorphata</taxon>
        <taxon>Zeiogadaria</taxon>
        <taxon>Gadariae</taxon>
        <taxon>Gadiformes</taxon>
        <taxon>Gadoidei</taxon>
        <taxon>Merlucciidae</taxon>
        <taxon>Merluccius</taxon>
    </lineage>
</organism>
<keyword evidence="4" id="KW-0862">Zinc</keyword>
<comment type="caution">
    <text evidence="10">The sequence shown here is derived from an EMBL/GenBank/DDBJ whole genome shotgun (WGS) entry which is preliminary data.</text>
</comment>